<evidence type="ECO:0000259" key="2">
    <source>
        <dbReference type="Pfam" id="PF04024"/>
    </source>
</evidence>
<dbReference type="RefSeq" id="WP_058550685.1">
    <property type="nucleotide sequence ID" value="NZ_JAUYVT010000001.1"/>
</dbReference>
<keyword evidence="1" id="KW-0812">Transmembrane</keyword>
<dbReference type="EMBL" id="JAUYVT010000001">
    <property type="protein sequence ID" value="MDP2563002.1"/>
    <property type="molecule type" value="Genomic_DNA"/>
</dbReference>
<dbReference type="InterPro" id="IPR007168">
    <property type="entry name" value="Phageshock_PspC_N"/>
</dbReference>
<organism evidence="3 4">
    <name type="scientific">Pseudoalteromonas marina</name>
    <dbReference type="NCBI Taxonomy" id="267375"/>
    <lineage>
        <taxon>Bacteria</taxon>
        <taxon>Pseudomonadati</taxon>
        <taxon>Pseudomonadota</taxon>
        <taxon>Gammaproteobacteria</taxon>
        <taxon>Alteromonadales</taxon>
        <taxon>Pseudoalteromonadaceae</taxon>
        <taxon>Pseudoalteromonas</taxon>
    </lineage>
</organism>
<name>A0ABT9F8A2_9GAMM</name>
<keyword evidence="4" id="KW-1185">Reference proteome</keyword>
<keyword evidence="1" id="KW-0472">Membrane</keyword>
<protein>
    <submittedName>
        <fullName evidence="3">PspC domain-containing protein</fullName>
    </submittedName>
</protein>
<evidence type="ECO:0000313" key="3">
    <source>
        <dbReference type="EMBL" id="MDP2563002.1"/>
    </source>
</evidence>
<comment type="caution">
    <text evidence="3">The sequence shown here is derived from an EMBL/GenBank/DDBJ whole genome shotgun (WGS) entry which is preliminary data.</text>
</comment>
<proteinExistence type="predicted"/>
<accession>A0ABT9F8A2</accession>
<reference evidence="3" key="1">
    <citation type="submission" date="2023-07" db="EMBL/GenBank/DDBJ databases">
        <title>Genome content predicts the carbon catabolic preferences of heterotrophic bacteria.</title>
        <authorList>
            <person name="Gralka M."/>
        </authorList>
    </citation>
    <scope>NUCLEOTIDE SEQUENCE</scope>
    <source>
        <strain evidence="3">4G09</strain>
    </source>
</reference>
<keyword evidence="1" id="KW-1133">Transmembrane helix</keyword>
<feature type="transmembrane region" description="Helical" evidence="1">
    <location>
        <begin position="35"/>
        <end position="59"/>
    </location>
</feature>
<evidence type="ECO:0000313" key="4">
    <source>
        <dbReference type="Proteomes" id="UP001177212"/>
    </source>
</evidence>
<dbReference type="Proteomes" id="UP001177212">
    <property type="component" value="Unassembled WGS sequence"/>
</dbReference>
<feature type="domain" description="Phage shock protein PspC N-terminal" evidence="2">
    <location>
        <begin position="10"/>
        <end position="64"/>
    </location>
</feature>
<evidence type="ECO:0000256" key="1">
    <source>
        <dbReference type="SAM" id="Phobius"/>
    </source>
</evidence>
<dbReference type="Pfam" id="PF04024">
    <property type="entry name" value="PspC"/>
    <property type="match status" value="1"/>
</dbReference>
<sequence>MSRFNHQRGWFKDTLNKKISGVCSGLAYRLDFPVWATRLVTILLFLSFPFVVALGYFIAHCCLEEKHIKEF</sequence>
<gene>
    <name evidence="3" type="ORF">Q8W34_00040</name>
</gene>